<accession>A0ABU9GM92</accession>
<dbReference type="PROSITE" id="PS51900">
    <property type="entry name" value="CB"/>
    <property type="match status" value="1"/>
</dbReference>
<keyword evidence="9" id="KW-1185">Reference proteome</keyword>
<keyword evidence="4" id="KW-0233">DNA recombination</keyword>
<dbReference type="InterPro" id="IPR004107">
    <property type="entry name" value="Integrase_SAM-like_N"/>
</dbReference>
<comment type="similarity">
    <text evidence="1">Belongs to the 'phage' integrase family.</text>
</comment>
<evidence type="ECO:0000256" key="5">
    <source>
        <dbReference type="PROSITE-ProRule" id="PRU01248"/>
    </source>
</evidence>
<dbReference type="PANTHER" id="PTHR30629:SF2">
    <property type="entry name" value="PROPHAGE INTEGRASE INTS-RELATED"/>
    <property type="match status" value="1"/>
</dbReference>
<organism evidence="8 9">
    <name type="scientific">Psychromonas aquatilis</name>
    <dbReference type="NCBI Taxonomy" id="2005072"/>
    <lineage>
        <taxon>Bacteria</taxon>
        <taxon>Pseudomonadati</taxon>
        <taxon>Pseudomonadota</taxon>
        <taxon>Gammaproteobacteria</taxon>
        <taxon>Alteromonadales</taxon>
        <taxon>Psychromonadaceae</taxon>
        <taxon>Psychromonas</taxon>
    </lineage>
</organism>
<evidence type="ECO:0000256" key="3">
    <source>
        <dbReference type="ARBA" id="ARBA00023125"/>
    </source>
</evidence>
<keyword evidence="3 5" id="KW-0238">DNA-binding</keyword>
<evidence type="ECO:0000256" key="1">
    <source>
        <dbReference type="ARBA" id="ARBA00008857"/>
    </source>
</evidence>
<name>A0ABU9GM92_9GAMM</name>
<dbReference type="InterPro" id="IPR011010">
    <property type="entry name" value="DNA_brk_join_enz"/>
</dbReference>
<dbReference type="Pfam" id="PF12167">
    <property type="entry name" value="Arm-DNA-bind_2"/>
    <property type="match status" value="1"/>
</dbReference>
<dbReference type="InterPro" id="IPR002104">
    <property type="entry name" value="Integrase_catalytic"/>
</dbReference>
<evidence type="ECO:0000259" key="7">
    <source>
        <dbReference type="PROSITE" id="PS51900"/>
    </source>
</evidence>
<proteinExistence type="inferred from homology"/>
<dbReference type="Gene3D" id="1.10.443.10">
    <property type="entry name" value="Intergrase catalytic core"/>
    <property type="match status" value="1"/>
</dbReference>
<dbReference type="InterPro" id="IPR010998">
    <property type="entry name" value="Integrase_recombinase_N"/>
</dbReference>
<protein>
    <submittedName>
        <fullName evidence="8">Site-specific integrase</fullName>
    </submittedName>
</protein>
<sequence>MGTINTRNGKLVADFRYQNQRCREQTQLNDTSANRKRLTRLLKTIEAEILLGNFEYAKYFPNSNKVQKFAELNQRKKTASHHFGSADAPTVKEFSVIWFNEKAIEWRQSHKESIEGILESHILPAFGKMKISVIKKQDILTFRSALAKVQGRKGKVLSPSRINHIMTPLRMLLAEAADRYEFTTPWKNIKALKVQRTEVDPFSLNEVDRLINTAPDGFKSYYTVRFFTGLRTGEIDGLHWNKVDLDKKQIYIDQSLVRGVMTDAKTDGSNRIIQLTDRVVEALKVQKKMTQHLGPFVFCKKDGKPFNYQTISRVIWEPMLERLKLKYRNPYQTRHTYATLLLAAGESPEWIAQQMGHSTTTMLFRVYSRYVPNLTRQDGSAFERYIEEQGDENA</sequence>
<evidence type="ECO:0000256" key="4">
    <source>
        <dbReference type="ARBA" id="ARBA00023172"/>
    </source>
</evidence>
<dbReference type="Pfam" id="PF00589">
    <property type="entry name" value="Phage_integrase"/>
    <property type="match status" value="1"/>
</dbReference>
<evidence type="ECO:0000259" key="6">
    <source>
        <dbReference type="PROSITE" id="PS51898"/>
    </source>
</evidence>
<evidence type="ECO:0000256" key="2">
    <source>
        <dbReference type="ARBA" id="ARBA00022908"/>
    </source>
</evidence>
<gene>
    <name evidence="8" type="ORF">V6256_02340</name>
</gene>
<keyword evidence="2" id="KW-0229">DNA integration</keyword>
<reference evidence="8 9" key="1">
    <citation type="submission" date="2024-02" db="EMBL/GenBank/DDBJ databases">
        <title>Bacteria isolated from the canopy kelp, Nereocystis luetkeana.</title>
        <authorList>
            <person name="Pfister C.A."/>
            <person name="Younker I.T."/>
            <person name="Light S.H."/>
        </authorList>
    </citation>
    <scope>NUCLEOTIDE SEQUENCE [LARGE SCALE GENOMIC DNA]</scope>
    <source>
        <strain evidence="8 9">TI.1.05</strain>
    </source>
</reference>
<dbReference type="PROSITE" id="PS51898">
    <property type="entry name" value="TYR_RECOMBINASE"/>
    <property type="match status" value="1"/>
</dbReference>
<dbReference type="CDD" id="cd01189">
    <property type="entry name" value="INT_ICEBs1_C_like"/>
    <property type="match status" value="1"/>
</dbReference>
<dbReference type="InterPro" id="IPR013762">
    <property type="entry name" value="Integrase-like_cat_sf"/>
</dbReference>
<dbReference type="InterPro" id="IPR044068">
    <property type="entry name" value="CB"/>
</dbReference>
<feature type="domain" description="Core-binding (CB)" evidence="7">
    <location>
        <begin position="89"/>
        <end position="177"/>
    </location>
</feature>
<dbReference type="InterPro" id="IPR050808">
    <property type="entry name" value="Phage_Integrase"/>
</dbReference>
<evidence type="ECO:0000313" key="9">
    <source>
        <dbReference type="Proteomes" id="UP001369082"/>
    </source>
</evidence>
<evidence type="ECO:0000313" key="8">
    <source>
        <dbReference type="EMBL" id="MEL0628434.1"/>
    </source>
</evidence>
<comment type="caution">
    <text evidence="8">The sequence shown here is derived from an EMBL/GenBank/DDBJ whole genome shotgun (WGS) entry which is preliminary data.</text>
</comment>
<dbReference type="PANTHER" id="PTHR30629">
    <property type="entry name" value="PROPHAGE INTEGRASE"/>
    <property type="match status" value="1"/>
</dbReference>
<dbReference type="RefSeq" id="WP_341596386.1">
    <property type="nucleotide sequence ID" value="NZ_JBAKAZ010000005.1"/>
</dbReference>
<dbReference type="Gene3D" id="1.10.150.130">
    <property type="match status" value="1"/>
</dbReference>
<dbReference type="Proteomes" id="UP001369082">
    <property type="component" value="Unassembled WGS sequence"/>
</dbReference>
<dbReference type="EMBL" id="JBAKAZ010000005">
    <property type="protein sequence ID" value="MEL0628434.1"/>
    <property type="molecule type" value="Genomic_DNA"/>
</dbReference>
<dbReference type="InterPro" id="IPR022000">
    <property type="entry name" value="Min27-like_integrase_DNA_bind"/>
</dbReference>
<feature type="domain" description="Tyr recombinase" evidence="6">
    <location>
        <begin position="197"/>
        <end position="382"/>
    </location>
</feature>
<dbReference type="SUPFAM" id="SSF56349">
    <property type="entry name" value="DNA breaking-rejoining enzymes"/>
    <property type="match status" value="1"/>
</dbReference>
<dbReference type="Pfam" id="PF14659">
    <property type="entry name" value="Phage_int_SAM_3"/>
    <property type="match status" value="1"/>
</dbReference>